<organism evidence="9 10">
    <name type="scientific">Collybia nuda</name>
    <dbReference type="NCBI Taxonomy" id="64659"/>
    <lineage>
        <taxon>Eukaryota</taxon>
        <taxon>Fungi</taxon>
        <taxon>Dikarya</taxon>
        <taxon>Basidiomycota</taxon>
        <taxon>Agaricomycotina</taxon>
        <taxon>Agaricomycetes</taxon>
        <taxon>Agaricomycetidae</taxon>
        <taxon>Agaricales</taxon>
        <taxon>Tricholomatineae</taxon>
        <taxon>Clitocybaceae</taxon>
        <taxon>Collybia</taxon>
    </lineage>
</organism>
<feature type="transmembrane region" description="Helical" evidence="8">
    <location>
        <begin position="461"/>
        <end position="485"/>
    </location>
</feature>
<evidence type="ECO:0000256" key="5">
    <source>
        <dbReference type="ARBA" id="ARBA00022989"/>
    </source>
</evidence>
<feature type="transmembrane region" description="Helical" evidence="8">
    <location>
        <begin position="266"/>
        <end position="291"/>
    </location>
</feature>
<evidence type="ECO:0000256" key="8">
    <source>
        <dbReference type="SAM" id="Phobius"/>
    </source>
</evidence>
<sequence length="525" mass="56622">MEAPTPVKTVSNSTTAMPHSEPTLFQRITTFLSQWGIETHGISPIAKEGRVDNRLYQMFFVWFSANFNILAFGTGSAGPAFFGLGLRDTLIILVIVDAISCIIPAIFGIFGPKLGTRGMVQARFSWGYDFTGALIPSILNVFSMQGFLILNCIIGGQTLAGVSHHLNATLGIVIIGVISMIVCFFGYKVVHWYESVAWTPNVVAFITILAVGGKHLQPSKIPTPPPPSASTVMSFATFVASSVISWCTMVPDYGVYHNAKASSVRIFVYTYLGFFMASITGHMLGAAFAAASPAVPSWSDGFGNGNNVGGLFAAILLPVGGFGKFLLVLVALSVPAACAPTMYTFGMSFMAIAPIFAKVPRYLFIIVSEAILVPVAIVGATRFYTVLVNILSVIGYWSTVFSGIILTEHFVFRRHKFSNYHTEDWDNAKLLPTGFAAVFAFFGAFGIIVPSMSQTWYIGPIATAGTGDIGIITGFIVAVGLYILLRRIELWILPREKGATKVLNTTRVQDIGLSETDSEGKSRNS</sequence>
<comment type="similarity">
    <text evidence="2 7">Belongs to the purine-cytosine permease (2.A.39) family.</text>
</comment>
<dbReference type="InterPro" id="IPR026030">
    <property type="entry name" value="Pur-cyt_permease_Fcy2/21/22"/>
</dbReference>
<feature type="transmembrane region" description="Helical" evidence="8">
    <location>
        <begin position="311"/>
        <end position="338"/>
    </location>
</feature>
<name>A0A9P5Y2Y1_9AGAR</name>
<evidence type="ECO:0000256" key="4">
    <source>
        <dbReference type="ARBA" id="ARBA00022692"/>
    </source>
</evidence>
<dbReference type="AlphaFoldDB" id="A0A9P5Y2Y1"/>
<evidence type="ECO:0000313" key="10">
    <source>
        <dbReference type="Proteomes" id="UP000807353"/>
    </source>
</evidence>
<dbReference type="PANTHER" id="PTHR31806">
    <property type="entry name" value="PURINE-CYTOSINE PERMEASE FCY2-RELATED"/>
    <property type="match status" value="1"/>
</dbReference>
<feature type="transmembrane region" description="Helical" evidence="8">
    <location>
        <begin position="232"/>
        <end position="254"/>
    </location>
</feature>
<evidence type="ECO:0000256" key="7">
    <source>
        <dbReference type="PIRNR" id="PIRNR002744"/>
    </source>
</evidence>
<dbReference type="InterPro" id="IPR001248">
    <property type="entry name" value="Pur-cyt_permease"/>
</dbReference>
<dbReference type="GO" id="GO:0022857">
    <property type="term" value="F:transmembrane transporter activity"/>
    <property type="evidence" value="ECO:0007669"/>
    <property type="project" value="InterPro"/>
</dbReference>
<keyword evidence="6 7" id="KW-0472">Membrane</keyword>
<keyword evidence="10" id="KW-1185">Reference proteome</keyword>
<protein>
    <submittedName>
        <fullName evidence="9">Permease for cytosine/purines, uracil, thiamine, allantoin-domain-containing protein</fullName>
    </submittedName>
</protein>
<feature type="transmembrane region" description="Helical" evidence="8">
    <location>
        <begin position="89"/>
        <end position="110"/>
    </location>
</feature>
<comment type="subcellular location">
    <subcellularLocation>
        <location evidence="1">Membrane</location>
        <topology evidence="1">Multi-pass membrane protein</topology>
    </subcellularLocation>
</comment>
<gene>
    <name evidence="9" type="ORF">BDZ94DRAFT_1263166</name>
</gene>
<proteinExistence type="inferred from homology"/>
<dbReference type="PIRSF" id="PIRSF002744">
    <property type="entry name" value="Pur-cyt_permease"/>
    <property type="match status" value="1"/>
</dbReference>
<keyword evidence="4 8" id="KW-0812">Transmembrane</keyword>
<evidence type="ECO:0000256" key="3">
    <source>
        <dbReference type="ARBA" id="ARBA00022448"/>
    </source>
</evidence>
<dbReference type="Pfam" id="PF02133">
    <property type="entry name" value="Transp_cyt_pur"/>
    <property type="match status" value="1"/>
</dbReference>
<dbReference type="OrthoDB" id="2116389at2759"/>
<dbReference type="Proteomes" id="UP000807353">
    <property type="component" value="Unassembled WGS sequence"/>
</dbReference>
<comment type="caution">
    <text evidence="9">The sequence shown here is derived from an EMBL/GenBank/DDBJ whole genome shotgun (WGS) entry which is preliminary data.</text>
</comment>
<keyword evidence="5 8" id="KW-1133">Transmembrane helix</keyword>
<evidence type="ECO:0000256" key="1">
    <source>
        <dbReference type="ARBA" id="ARBA00004141"/>
    </source>
</evidence>
<reference evidence="9" key="1">
    <citation type="submission" date="2020-11" db="EMBL/GenBank/DDBJ databases">
        <authorList>
            <consortium name="DOE Joint Genome Institute"/>
            <person name="Ahrendt S."/>
            <person name="Riley R."/>
            <person name="Andreopoulos W."/>
            <person name="Labutti K."/>
            <person name="Pangilinan J."/>
            <person name="Ruiz-Duenas F.J."/>
            <person name="Barrasa J.M."/>
            <person name="Sanchez-Garcia M."/>
            <person name="Camarero S."/>
            <person name="Miyauchi S."/>
            <person name="Serrano A."/>
            <person name="Linde D."/>
            <person name="Babiker R."/>
            <person name="Drula E."/>
            <person name="Ayuso-Fernandez I."/>
            <person name="Pacheco R."/>
            <person name="Padilla G."/>
            <person name="Ferreira P."/>
            <person name="Barriuso J."/>
            <person name="Kellner H."/>
            <person name="Castanera R."/>
            <person name="Alfaro M."/>
            <person name="Ramirez L."/>
            <person name="Pisabarro A.G."/>
            <person name="Kuo A."/>
            <person name="Tritt A."/>
            <person name="Lipzen A."/>
            <person name="He G."/>
            <person name="Yan M."/>
            <person name="Ng V."/>
            <person name="Cullen D."/>
            <person name="Martin F."/>
            <person name="Rosso M.-N."/>
            <person name="Henrissat B."/>
            <person name="Hibbett D."/>
            <person name="Martinez A.T."/>
            <person name="Grigoriev I.V."/>
        </authorList>
    </citation>
    <scope>NUCLEOTIDE SEQUENCE</scope>
    <source>
        <strain evidence="9">CBS 247.69</strain>
    </source>
</reference>
<feature type="transmembrane region" description="Helical" evidence="8">
    <location>
        <begin position="386"/>
        <end position="407"/>
    </location>
</feature>
<dbReference type="GO" id="GO:0005886">
    <property type="term" value="C:plasma membrane"/>
    <property type="evidence" value="ECO:0007669"/>
    <property type="project" value="TreeGrafter"/>
</dbReference>
<dbReference type="PANTHER" id="PTHR31806:SF5">
    <property type="entry name" value="PURINE-CYTOSINE PERMEASE FCY21"/>
    <property type="match status" value="1"/>
</dbReference>
<keyword evidence="3 7" id="KW-0813">Transport</keyword>
<accession>A0A9P5Y2Y1</accession>
<evidence type="ECO:0000256" key="6">
    <source>
        <dbReference type="ARBA" id="ARBA00023136"/>
    </source>
</evidence>
<feature type="transmembrane region" description="Helical" evidence="8">
    <location>
        <begin position="428"/>
        <end position="449"/>
    </location>
</feature>
<feature type="transmembrane region" description="Helical" evidence="8">
    <location>
        <begin position="59"/>
        <end position="82"/>
    </location>
</feature>
<feature type="transmembrane region" description="Helical" evidence="8">
    <location>
        <begin position="166"/>
        <end position="187"/>
    </location>
</feature>
<evidence type="ECO:0000256" key="2">
    <source>
        <dbReference type="ARBA" id="ARBA00008974"/>
    </source>
</evidence>
<evidence type="ECO:0000313" key="9">
    <source>
        <dbReference type="EMBL" id="KAF9461719.1"/>
    </source>
</evidence>
<feature type="transmembrane region" description="Helical" evidence="8">
    <location>
        <begin position="130"/>
        <end position="154"/>
    </location>
</feature>
<dbReference type="Gene3D" id="1.10.4160.10">
    <property type="entry name" value="Hydantoin permease"/>
    <property type="match status" value="1"/>
</dbReference>
<dbReference type="EMBL" id="MU150280">
    <property type="protein sequence ID" value="KAF9461719.1"/>
    <property type="molecule type" value="Genomic_DNA"/>
</dbReference>